<proteinExistence type="predicted"/>
<evidence type="ECO:0000313" key="4">
    <source>
        <dbReference type="EMBL" id="KAK8772451.1"/>
    </source>
</evidence>
<dbReference type="GO" id="GO:0034464">
    <property type="term" value="C:BBSome"/>
    <property type="evidence" value="ECO:0007669"/>
    <property type="project" value="InterPro"/>
</dbReference>
<dbReference type="Pfam" id="PF14727">
    <property type="entry name" value="PHTB1_N"/>
    <property type="match status" value="1"/>
</dbReference>
<dbReference type="Proteomes" id="UP001321473">
    <property type="component" value="Unassembled WGS sequence"/>
</dbReference>
<name>A0AAQ4ECH3_AMBAM</name>
<dbReference type="EMBL" id="JARKHS020018288">
    <property type="protein sequence ID" value="KAK8772451.1"/>
    <property type="molecule type" value="Genomic_DNA"/>
</dbReference>
<sequence length="364" mass="40163">MTSYETPRATPAKRSQGRSTSCASCTSTPSVRLPFAAWLGPSVASKASERKTHVRPLRTSRHRCDSLFFLFLSPGQDFLCVQGVDGSLTFFEQENFAFARYLPEFLLPGPLAYISKTDSFVTVNTAFHLENFRFQTLAVATEASKKPSDDTNGLQKGKRVVADWSVSIGEEALDIKVASFPNCPTLILVLGEHTFFAFKPSGELHFLKMLDFTAACFFPYPSFFPGRKKTETDLKVKVFAGPMSEVPCSDENVALTEDGNAFIPALIVKVHLESPTPLHDVRIMVDVAKPLVALNGDVTLTSLLDHHQMAFTVKQAGPMLPSSLDLKVVALYQSSSGVSSCIRWRKIRTVLSVYLSIKYRAMDS</sequence>
<accession>A0AAQ4ECH3</accession>
<keyword evidence="5" id="KW-1185">Reference proteome</keyword>
<evidence type="ECO:0000313" key="5">
    <source>
        <dbReference type="Proteomes" id="UP001321473"/>
    </source>
</evidence>
<organism evidence="4 5">
    <name type="scientific">Amblyomma americanum</name>
    <name type="common">Lone star tick</name>
    <dbReference type="NCBI Taxonomy" id="6943"/>
    <lineage>
        <taxon>Eukaryota</taxon>
        <taxon>Metazoa</taxon>
        <taxon>Ecdysozoa</taxon>
        <taxon>Arthropoda</taxon>
        <taxon>Chelicerata</taxon>
        <taxon>Arachnida</taxon>
        <taxon>Acari</taxon>
        <taxon>Parasitiformes</taxon>
        <taxon>Ixodida</taxon>
        <taxon>Ixodoidea</taxon>
        <taxon>Ixodidae</taxon>
        <taxon>Amblyomminae</taxon>
        <taxon>Amblyomma</taxon>
    </lineage>
</organism>
<dbReference type="GO" id="GO:0060271">
    <property type="term" value="P:cilium assembly"/>
    <property type="evidence" value="ECO:0007669"/>
    <property type="project" value="TreeGrafter"/>
</dbReference>
<dbReference type="InterPro" id="IPR028073">
    <property type="entry name" value="PHTB1_N_dom"/>
</dbReference>
<dbReference type="PANTHER" id="PTHR20991">
    <property type="entry name" value="PARATHYROID HORMONE-RESPONSIVE B1 GENE"/>
    <property type="match status" value="1"/>
</dbReference>
<gene>
    <name evidence="4" type="ORF">V5799_024305</name>
</gene>
<evidence type="ECO:0000259" key="2">
    <source>
        <dbReference type="Pfam" id="PF14727"/>
    </source>
</evidence>
<evidence type="ECO:0000259" key="3">
    <source>
        <dbReference type="Pfam" id="PF14728"/>
    </source>
</evidence>
<dbReference type="PANTHER" id="PTHR20991:SF0">
    <property type="entry name" value="PROTEIN PTHB1"/>
    <property type="match status" value="1"/>
</dbReference>
<dbReference type="GO" id="GO:0016020">
    <property type="term" value="C:membrane"/>
    <property type="evidence" value="ECO:0007669"/>
    <property type="project" value="TreeGrafter"/>
</dbReference>
<reference evidence="4 5" key="1">
    <citation type="journal article" date="2023" name="Arcadia Sci">
        <title>De novo assembly of a long-read Amblyomma americanum tick genome.</title>
        <authorList>
            <person name="Chou S."/>
            <person name="Poskanzer K.E."/>
            <person name="Rollins M."/>
            <person name="Thuy-Boun P.S."/>
        </authorList>
    </citation>
    <scope>NUCLEOTIDE SEQUENCE [LARGE SCALE GENOMIC DNA]</scope>
    <source>
        <strain evidence="4">F_SG_1</strain>
        <tissue evidence="4">Salivary glands</tissue>
    </source>
</reference>
<feature type="region of interest" description="Disordered" evidence="1">
    <location>
        <begin position="1"/>
        <end position="21"/>
    </location>
</feature>
<comment type="caution">
    <text evidence="4">The sequence shown here is derived from an EMBL/GenBank/DDBJ whole genome shotgun (WGS) entry which is preliminary data.</text>
</comment>
<evidence type="ECO:0008006" key="6">
    <source>
        <dbReference type="Google" id="ProtNLM"/>
    </source>
</evidence>
<protein>
    <recommendedName>
        <fullName evidence="6">PTHB1 N-terminal domain-containing protein</fullName>
    </recommendedName>
</protein>
<evidence type="ECO:0000256" key="1">
    <source>
        <dbReference type="SAM" id="MobiDB-lite"/>
    </source>
</evidence>
<feature type="domain" description="PTHB1 GAE" evidence="3">
    <location>
        <begin position="263"/>
        <end position="338"/>
    </location>
</feature>
<dbReference type="AlphaFoldDB" id="A0AAQ4ECH3"/>
<dbReference type="InterPro" id="IPR028074">
    <property type="entry name" value="PHTB1_GAE_dom"/>
</dbReference>
<dbReference type="Pfam" id="PF14728">
    <property type="entry name" value="PTHB1_GAE"/>
    <property type="match status" value="1"/>
</dbReference>
<dbReference type="InterPro" id="IPR026511">
    <property type="entry name" value="PTHB1"/>
</dbReference>
<feature type="domain" description="PTHB1 N-terminal" evidence="2">
    <location>
        <begin position="75"/>
        <end position="223"/>
    </location>
</feature>